<protein>
    <recommendedName>
        <fullName evidence="4">Peptidase S24/S26A/S26B/S26C domain-containing protein</fullName>
    </recommendedName>
</protein>
<keyword evidence="2" id="KW-0238">DNA-binding</keyword>
<keyword evidence="6" id="KW-1185">Reference proteome</keyword>
<gene>
    <name evidence="5" type="ORF">A9Y76_23465</name>
</gene>
<evidence type="ECO:0000259" key="4">
    <source>
        <dbReference type="Pfam" id="PF00717"/>
    </source>
</evidence>
<dbReference type="AlphaFoldDB" id="A0A192A536"/>
<proteinExistence type="predicted"/>
<evidence type="ECO:0000256" key="3">
    <source>
        <dbReference type="ARBA" id="ARBA00023163"/>
    </source>
</evidence>
<accession>A0A192A536</accession>
<organism evidence="5 6">
    <name type="scientific">Ralstonia insidiosa</name>
    <dbReference type="NCBI Taxonomy" id="190721"/>
    <lineage>
        <taxon>Bacteria</taxon>
        <taxon>Pseudomonadati</taxon>
        <taxon>Pseudomonadota</taxon>
        <taxon>Betaproteobacteria</taxon>
        <taxon>Burkholderiales</taxon>
        <taxon>Burkholderiaceae</taxon>
        <taxon>Ralstonia</taxon>
    </lineage>
</organism>
<keyword evidence="3" id="KW-0804">Transcription</keyword>
<dbReference type="OrthoDB" id="9788236at2"/>
<keyword evidence="1" id="KW-0805">Transcription regulation</keyword>
<dbReference type="Gene3D" id="2.10.109.10">
    <property type="entry name" value="Umud Fragment, subunit A"/>
    <property type="match status" value="1"/>
</dbReference>
<dbReference type="EMBL" id="CP016023">
    <property type="protein sequence ID" value="ANJ75458.1"/>
    <property type="molecule type" value="Genomic_DNA"/>
</dbReference>
<feature type="domain" description="Peptidase S24/S26A/S26B/S26C" evidence="4">
    <location>
        <begin position="128"/>
        <end position="247"/>
    </location>
</feature>
<dbReference type="InterPro" id="IPR015927">
    <property type="entry name" value="Peptidase_S24_S26A/B/C"/>
</dbReference>
<name>A0A192A536_9RALS</name>
<dbReference type="GeneID" id="61529004"/>
<dbReference type="PANTHER" id="PTHR40661:SF3">
    <property type="entry name" value="FELS-1 PROPHAGE TRANSCRIPTIONAL REGULATOR"/>
    <property type="match status" value="1"/>
</dbReference>
<dbReference type="RefSeq" id="WP_064808071.1">
    <property type="nucleotide sequence ID" value="NZ_CP016023.1"/>
</dbReference>
<dbReference type="GO" id="GO:0003677">
    <property type="term" value="F:DNA binding"/>
    <property type="evidence" value="ECO:0007669"/>
    <property type="project" value="UniProtKB-KW"/>
</dbReference>
<dbReference type="Pfam" id="PF00717">
    <property type="entry name" value="Peptidase_S24"/>
    <property type="match status" value="1"/>
</dbReference>
<evidence type="ECO:0000256" key="1">
    <source>
        <dbReference type="ARBA" id="ARBA00023015"/>
    </source>
</evidence>
<dbReference type="InterPro" id="IPR036286">
    <property type="entry name" value="LexA/Signal_pep-like_sf"/>
</dbReference>
<dbReference type="Proteomes" id="UP000078572">
    <property type="component" value="Chromosome 2"/>
</dbReference>
<dbReference type="CDD" id="cd06529">
    <property type="entry name" value="S24_LexA-like"/>
    <property type="match status" value="1"/>
</dbReference>
<evidence type="ECO:0000256" key="2">
    <source>
        <dbReference type="ARBA" id="ARBA00023125"/>
    </source>
</evidence>
<evidence type="ECO:0000313" key="6">
    <source>
        <dbReference type="Proteomes" id="UP000078572"/>
    </source>
</evidence>
<evidence type="ECO:0000313" key="5">
    <source>
        <dbReference type="EMBL" id="ANJ75458.1"/>
    </source>
</evidence>
<dbReference type="SUPFAM" id="SSF51306">
    <property type="entry name" value="LexA/Signal peptidase"/>
    <property type="match status" value="1"/>
</dbReference>
<sequence length="256" mass="28863">MDIYDNRRQWLAHWIQTLVNGDRAEFERQYGYSRSQVAQFLSRTYQDGRSIGDIAARRLEKKLGFPDRTMDAPFSETAAQTVGGVDDGAPVSAQSKGFPARPITTYDSLDELPTESTILITHVDVTLSAGNGRETWHIEEKEPLPFQADYIRRLDASPKNLVAVKVRGDSMEPRLFDDDTVVVDKADRRIPTGGGVFALVYCGEMLVKRLFRLPDGSIRVVSDNKEKHDPFMVPPEQLEHIDIVGRVKYRSGMGDF</sequence>
<reference evidence="6" key="1">
    <citation type="submission" date="2016-06" db="EMBL/GenBank/DDBJ databases">
        <authorList>
            <person name="Xu Y."/>
            <person name="Nagy A."/>
            <person name="Yan X."/>
            <person name="Kim S.W."/>
            <person name="Haley B."/>
            <person name="Liu N.T."/>
            <person name="Nou X."/>
        </authorList>
    </citation>
    <scope>NUCLEOTIDE SEQUENCE [LARGE SCALE GENOMIC DNA]</scope>
    <source>
        <strain evidence="6">ATCC 49129</strain>
    </source>
</reference>
<dbReference type="PANTHER" id="PTHR40661">
    <property type="match status" value="1"/>
</dbReference>
<dbReference type="InterPro" id="IPR039418">
    <property type="entry name" value="LexA-like"/>
</dbReference>